<organism evidence="2 3">
    <name type="scientific">Gonium pectorale</name>
    <name type="common">Green alga</name>
    <dbReference type="NCBI Taxonomy" id="33097"/>
    <lineage>
        <taxon>Eukaryota</taxon>
        <taxon>Viridiplantae</taxon>
        <taxon>Chlorophyta</taxon>
        <taxon>core chlorophytes</taxon>
        <taxon>Chlorophyceae</taxon>
        <taxon>CS clade</taxon>
        <taxon>Chlamydomonadales</taxon>
        <taxon>Volvocaceae</taxon>
        <taxon>Gonium</taxon>
    </lineage>
</organism>
<comment type="caution">
    <text evidence="2">The sequence shown here is derived from an EMBL/GenBank/DDBJ whole genome shotgun (WGS) entry which is preliminary data.</text>
</comment>
<dbReference type="AlphaFoldDB" id="A0A150GGG0"/>
<dbReference type="OrthoDB" id="426882at2759"/>
<keyword evidence="3" id="KW-1185">Reference proteome</keyword>
<dbReference type="Pfam" id="PF04305">
    <property type="entry name" value="DUF455"/>
    <property type="match status" value="1"/>
</dbReference>
<feature type="compositionally biased region" description="Basic residues" evidence="1">
    <location>
        <begin position="166"/>
        <end position="176"/>
    </location>
</feature>
<dbReference type="EMBL" id="LSYV01000029">
    <property type="protein sequence ID" value="KXZ48430.1"/>
    <property type="molecule type" value="Genomic_DNA"/>
</dbReference>
<evidence type="ECO:0000256" key="1">
    <source>
        <dbReference type="SAM" id="MobiDB-lite"/>
    </source>
</evidence>
<reference evidence="3" key="1">
    <citation type="journal article" date="2016" name="Nat. Commun.">
        <title>The Gonium pectorale genome demonstrates co-option of cell cycle regulation during the evolution of multicellularity.</title>
        <authorList>
            <person name="Hanschen E.R."/>
            <person name="Marriage T.N."/>
            <person name="Ferris P.J."/>
            <person name="Hamaji T."/>
            <person name="Toyoda A."/>
            <person name="Fujiyama A."/>
            <person name="Neme R."/>
            <person name="Noguchi H."/>
            <person name="Minakuchi Y."/>
            <person name="Suzuki M."/>
            <person name="Kawai-Toyooka H."/>
            <person name="Smith D.R."/>
            <person name="Sparks H."/>
            <person name="Anderson J."/>
            <person name="Bakaric R."/>
            <person name="Luria V."/>
            <person name="Karger A."/>
            <person name="Kirschner M.W."/>
            <person name="Durand P.M."/>
            <person name="Michod R.E."/>
            <person name="Nozaki H."/>
            <person name="Olson B.J."/>
        </authorList>
    </citation>
    <scope>NUCLEOTIDE SEQUENCE [LARGE SCALE GENOMIC DNA]</scope>
    <source>
        <strain evidence="3">NIES-2863</strain>
    </source>
</reference>
<protein>
    <submittedName>
        <fullName evidence="2">Uncharacterized protein</fullName>
    </submittedName>
</protein>
<dbReference type="PANTHER" id="PTHR42782:SF4">
    <property type="entry name" value="DUF455 DOMAIN-CONTAINING PROTEIN"/>
    <property type="match status" value="1"/>
</dbReference>
<gene>
    <name evidence="2" type="ORF">GPECTOR_28g840</name>
</gene>
<accession>A0A150GGG0</accession>
<sequence>MSELGADYGDMDAHDLLWQGCADSALDVSARLAVVPMSQEARGLDAGGRLVQRLVGAGDTRSAAVVALIAEEERAHVAVGVTWFARLCSALGLQPGPLFRQWLLSLNPDLLKGPFNHKERNLVLLPRDWYDPTAWPAEAEAAVAPGGGGPQQQAPAGSQLQEKLRGPVRGRPHPRRAGPLPRLSEAQLAALAERLAVFAEVEGSATAQRLGKGAG</sequence>
<name>A0A150GGG0_GONPE</name>
<feature type="region of interest" description="Disordered" evidence="1">
    <location>
        <begin position="141"/>
        <end position="182"/>
    </location>
</feature>
<dbReference type="SUPFAM" id="SSF47240">
    <property type="entry name" value="Ferritin-like"/>
    <property type="match status" value="1"/>
</dbReference>
<evidence type="ECO:0000313" key="3">
    <source>
        <dbReference type="Proteomes" id="UP000075714"/>
    </source>
</evidence>
<dbReference type="InterPro" id="IPR009078">
    <property type="entry name" value="Ferritin-like_SF"/>
</dbReference>
<feature type="compositionally biased region" description="Low complexity" evidence="1">
    <location>
        <begin position="151"/>
        <end position="161"/>
    </location>
</feature>
<proteinExistence type="predicted"/>
<dbReference type="Proteomes" id="UP000075714">
    <property type="component" value="Unassembled WGS sequence"/>
</dbReference>
<dbReference type="PANTHER" id="PTHR42782">
    <property type="entry name" value="SI:CH73-314G15.3"/>
    <property type="match status" value="1"/>
</dbReference>
<dbReference type="InterPro" id="IPR007402">
    <property type="entry name" value="DUF455"/>
</dbReference>
<dbReference type="STRING" id="33097.A0A150GGG0"/>
<evidence type="ECO:0000313" key="2">
    <source>
        <dbReference type="EMBL" id="KXZ48430.1"/>
    </source>
</evidence>